<dbReference type="EMBL" id="SNRW01000543">
    <property type="protein sequence ID" value="KAA6400555.1"/>
    <property type="molecule type" value="Genomic_DNA"/>
</dbReference>
<proteinExistence type="predicted"/>
<evidence type="ECO:0000313" key="2">
    <source>
        <dbReference type="Proteomes" id="UP000324800"/>
    </source>
</evidence>
<accession>A0A5J4X1P7</accession>
<organism evidence="1 2">
    <name type="scientific">Streblomastix strix</name>
    <dbReference type="NCBI Taxonomy" id="222440"/>
    <lineage>
        <taxon>Eukaryota</taxon>
        <taxon>Metamonada</taxon>
        <taxon>Preaxostyla</taxon>
        <taxon>Oxymonadida</taxon>
        <taxon>Streblomastigidae</taxon>
        <taxon>Streblomastix</taxon>
    </lineage>
</organism>
<sequence>MTNLKRQKLYFQLRRFINLSQREVPIKIKQLASIIDKQNFQRVQVRNASRYLQRINSVRTRELKNQNWKENVILHKNILYELYCWKGAISRNQEKTLEVRISEAVMVSNASPKGLGVILKLQVEDTLVKYGKWNKEQRNQISNKKEMEAIFLDIYHYRQTFGELQIKAILIISDSSTAVQDITKQRAGETLVAEVKKIVKQQQ</sequence>
<name>A0A5J4X1P7_9EUKA</name>
<comment type="caution">
    <text evidence="1">The sequence shown here is derived from an EMBL/GenBank/DDBJ whole genome shotgun (WGS) entry which is preliminary data.</text>
</comment>
<dbReference type="AlphaFoldDB" id="A0A5J4X1P7"/>
<evidence type="ECO:0000313" key="1">
    <source>
        <dbReference type="EMBL" id="KAA6400555.1"/>
    </source>
</evidence>
<gene>
    <name evidence="1" type="ORF">EZS28_003918</name>
</gene>
<dbReference type="Proteomes" id="UP000324800">
    <property type="component" value="Unassembled WGS sequence"/>
</dbReference>
<reference evidence="1 2" key="1">
    <citation type="submission" date="2019-03" db="EMBL/GenBank/DDBJ databases">
        <title>Single cell metagenomics reveals metabolic interactions within the superorganism composed of flagellate Streblomastix strix and complex community of Bacteroidetes bacteria on its surface.</title>
        <authorList>
            <person name="Treitli S.C."/>
            <person name="Kolisko M."/>
            <person name="Husnik F."/>
            <person name="Keeling P."/>
            <person name="Hampl V."/>
        </authorList>
    </citation>
    <scope>NUCLEOTIDE SEQUENCE [LARGE SCALE GENOMIC DNA]</scope>
    <source>
        <strain evidence="1">ST1C</strain>
    </source>
</reference>
<protein>
    <submittedName>
        <fullName evidence="1">Uncharacterized protein</fullName>
    </submittedName>
</protein>